<dbReference type="VEuPathDB" id="VectorBase:RSAN_038229"/>
<evidence type="ECO:0000313" key="3">
    <source>
        <dbReference type="Proteomes" id="UP000821837"/>
    </source>
</evidence>
<feature type="region of interest" description="Disordered" evidence="1">
    <location>
        <begin position="100"/>
        <end position="127"/>
    </location>
</feature>
<dbReference type="VEuPathDB" id="VectorBase:RSAN_052970"/>
<organism evidence="2 3">
    <name type="scientific">Rhipicephalus sanguineus</name>
    <name type="common">Brown dog tick</name>
    <name type="synonym">Ixodes sanguineus</name>
    <dbReference type="NCBI Taxonomy" id="34632"/>
    <lineage>
        <taxon>Eukaryota</taxon>
        <taxon>Metazoa</taxon>
        <taxon>Ecdysozoa</taxon>
        <taxon>Arthropoda</taxon>
        <taxon>Chelicerata</taxon>
        <taxon>Arachnida</taxon>
        <taxon>Acari</taxon>
        <taxon>Parasitiformes</taxon>
        <taxon>Ixodida</taxon>
        <taxon>Ixodoidea</taxon>
        <taxon>Ixodidae</taxon>
        <taxon>Rhipicephalinae</taxon>
        <taxon>Rhipicephalus</taxon>
        <taxon>Rhipicephalus</taxon>
    </lineage>
</organism>
<name>A0A9D4SNH9_RHISA</name>
<reference evidence="2" key="1">
    <citation type="journal article" date="2020" name="Cell">
        <title>Large-Scale Comparative Analyses of Tick Genomes Elucidate Their Genetic Diversity and Vector Capacities.</title>
        <authorList>
            <consortium name="Tick Genome and Microbiome Consortium (TIGMIC)"/>
            <person name="Jia N."/>
            <person name="Wang J."/>
            <person name="Shi W."/>
            <person name="Du L."/>
            <person name="Sun Y."/>
            <person name="Zhan W."/>
            <person name="Jiang J.F."/>
            <person name="Wang Q."/>
            <person name="Zhang B."/>
            <person name="Ji P."/>
            <person name="Bell-Sakyi L."/>
            <person name="Cui X.M."/>
            <person name="Yuan T.T."/>
            <person name="Jiang B.G."/>
            <person name="Yang W.F."/>
            <person name="Lam T.T."/>
            <person name="Chang Q.C."/>
            <person name="Ding S.J."/>
            <person name="Wang X.J."/>
            <person name="Zhu J.G."/>
            <person name="Ruan X.D."/>
            <person name="Zhao L."/>
            <person name="Wei J.T."/>
            <person name="Ye R.Z."/>
            <person name="Que T.C."/>
            <person name="Du C.H."/>
            <person name="Zhou Y.H."/>
            <person name="Cheng J.X."/>
            <person name="Dai P.F."/>
            <person name="Guo W.B."/>
            <person name="Han X.H."/>
            <person name="Huang E.J."/>
            <person name="Li L.F."/>
            <person name="Wei W."/>
            <person name="Gao Y.C."/>
            <person name="Liu J.Z."/>
            <person name="Shao H.Z."/>
            <person name="Wang X."/>
            <person name="Wang C.C."/>
            <person name="Yang T.C."/>
            <person name="Huo Q.B."/>
            <person name="Li W."/>
            <person name="Chen H.Y."/>
            <person name="Chen S.E."/>
            <person name="Zhou L.G."/>
            <person name="Ni X.B."/>
            <person name="Tian J.H."/>
            <person name="Sheng Y."/>
            <person name="Liu T."/>
            <person name="Pan Y.S."/>
            <person name="Xia L.Y."/>
            <person name="Li J."/>
            <person name="Zhao F."/>
            <person name="Cao W.C."/>
        </authorList>
    </citation>
    <scope>NUCLEOTIDE SEQUENCE</scope>
    <source>
        <strain evidence="2">Rsan-2018</strain>
    </source>
</reference>
<gene>
    <name evidence="2" type="ORF">HPB52_014463</name>
</gene>
<sequence>MSVHHHHATGALPATRKTPKLNPRGSCAALSVELVTPQGTRSAQNATSPHDYFYKGAESRLNDVLFNMPQHLRNSNTKKILNLHLGAFPEADLGTVRGADQEAKPEGPHNLGATVTRRPPGSPPKPVIHWSVNRDTTPDVTMVKRASFTEWHNTGQTFGSDHCVLQTLIAAGPRKWVGRTLSITDCDAFRACRAARTSPEGCAPDLETWTSDLVADAEAATKWVLEDAGAQQLDSKLLHMLEALAGLRKRYKTQKLNRTLRKRIGILNTVIEKYALQLTNQQWHAACNGMQRQPNISKTWSILQHLLNARTSKTTQQRIIQKLLHQTQAADKQFLSNHVDKYLGDQATQPQMPYTGQDNASLDAPITLAEVQATVRNLRPNSAPGDDRITNLILQNADDDSLATLLQHINIVWDQESTHPIMLEVKGHPIPCGPSLRVLGLRIQQNRKNTDTTECLKTHATQIGRLIARIANKHMGMKEDNLLRLVQAFIISRIVYVAPFLCLSDAEKHKINIIIKKTYKQALHVPQSTENQKLMELGLHNTIEE</sequence>
<accession>A0A9D4SNH9</accession>
<proteinExistence type="predicted"/>
<feature type="region of interest" description="Disordered" evidence="1">
    <location>
        <begin position="1"/>
        <end position="24"/>
    </location>
</feature>
<comment type="caution">
    <text evidence="2">The sequence shown here is derived from an EMBL/GenBank/DDBJ whole genome shotgun (WGS) entry which is preliminary data.</text>
</comment>
<dbReference type="Proteomes" id="UP000821837">
    <property type="component" value="Unassembled WGS sequence"/>
</dbReference>
<evidence type="ECO:0000256" key="1">
    <source>
        <dbReference type="SAM" id="MobiDB-lite"/>
    </source>
</evidence>
<evidence type="ECO:0000313" key="2">
    <source>
        <dbReference type="EMBL" id="KAH7935882.1"/>
    </source>
</evidence>
<dbReference type="AlphaFoldDB" id="A0A9D4SNH9"/>
<protein>
    <recommendedName>
        <fullName evidence="4">Tick transposon</fullName>
    </recommendedName>
</protein>
<keyword evidence="3" id="KW-1185">Reference proteome</keyword>
<evidence type="ECO:0008006" key="4">
    <source>
        <dbReference type="Google" id="ProtNLM"/>
    </source>
</evidence>
<reference evidence="2" key="2">
    <citation type="submission" date="2021-09" db="EMBL/GenBank/DDBJ databases">
        <authorList>
            <person name="Jia N."/>
            <person name="Wang J."/>
            <person name="Shi W."/>
            <person name="Du L."/>
            <person name="Sun Y."/>
            <person name="Zhan W."/>
            <person name="Jiang J."/>
            <person name="Wang Q."/>
            <person name="Zhang B."/>
            <person name="Ji P."/>
            <person name="Sakyi L.B."/>
            <person name="Cui X."/>
            <person name="Yuan T."/>
            <person name="Jiang B."/>
            <person name="Yang W."/>
            <person name="Lam T.T.-Y."/>
            <person name="Chang Q."/>
            <person name="Ding S."/>
            <person name="Wang X."/>
            <person name="Zhu J."/>
            <person name="Ruan X."/>
            <person name="Zhao L."/>
            <person name="Wei J."/>
            <person name="Que T."/>
            <person name="Du C."/>
            <person name="Cheng J."/>
            <person name="Dai P."/>
            <person name="Han X."/>
            <person name="Huang E."/>
            <person name="Gao Y."/>
            <person name="Liu J."/>
            <person name="Shao H."/>
            <person name="Ye R."/>
            <person name="Li L."/>
            <person name="Wei W."/>
            <person name="Wang X."/>
            <person name="Wang C."/>
            <person name="Huo Q."/>
            <person name="Li W."/>
            <person name="Guo W."/>
            <person name="Chen H."/>
            <person name="Chen S."/>
            <person name="Zhou L."/>
            <person name="Zhou L."/>
            <person name="Ni X."/>
            <person name="Tian J."/>
            <person name="Zhou Y."/>
            <person name="Sheng Y."/>
            <person name="Liu T."/>
            <person name="Pan Y."/>
            <person name="Xia L."/>
            <person name="Li J."/>
            <person name="Zhao F."/>
            <person name="Cao W."/>
        </authorList>
    </citation>
    <scope>NUCLEOTIDE SEQUENCE</scope>
    <source>
        <strain evidence="2">Rsan-2018</strain>
        <tissue evidence="2">Larvae</tissue>
    </source>
</reference>
<dbReference type="EMBL" id="JABSTV010001255">
    <property type="protein sequence ID" value="KAH7935882.1"/>
    <property type="molecule type" value="Genomic_DNA"/>
</dbReference>